<dbReference type="NCBIfam" id="TIGR00254">
    <property type="entry name" value="GGDEF"/>
    <property type="match status" value="1"/>
</dbReference>
<dbReference type="Gene3D" id="3.20.20.450">
    <property type="entry name" value="EAL domain"/>
    <property type="match status" value="1"/>
</dbReference>
<dbReference type="SUPFAM" id="SSF141868">
    <property type="entry name" value="EAL domain-like"/>
    <property type="match status" value="1"/>
</dbReference>
<evidence type="ECO:0000259" key="3">
    <source>
        <dbReference type="PROSITE" id="PS50887"/>
    </source>
</evidence>
<name>F8B2H6_9ACTN</name>
<protein>
    <submittedName>
        <fullName evidence="4">Diguanylate cyclase/phosphodiesterase with PAS/PAC sensor(S)</fullName>
    </submittedName>
</protein>
<feature type="domain" description="EAL" evidence="2">
    <location>
        <begin position="637"/>
        <end position="884"/>
    </location>
</feature>
<dbReference type="SMART" id="SM00091">
    <property type="entry name" value="PAS"/>
    <property type="match status" value="2"/>
</dbReference>
<dbReference type="STRING" id="656024.FsymDg_3579"/>
<dbReference type="PANTHER" id="PTHR44757">
    <property type="entry name" value="DIGUANYLATE CYCLASE DGCP"/>
    <property type="match status" value="1"/>
</dbReference>
<dbReference type="Pfam" id="PF00563">
    <property type="entry name" value="EAL"/>
    <property type="match status" value="1"/>
</dbReference>
<dbReference type="CDD" id="cd00130">
    <property type="entry name" value="PAS"/>
    <property type="match status" value="1"/>
</dbReference>
<dbReference type="Gene3D" id="3.30.450.40">
    <property type="match status" value="1"/>
</dbReference>
<keyword evidence="5" id="KW-1185">Reference proteome</keyword>
<dbReference type="SUPFAM" id="SSF55781">
    <property type="entry name" value="GAF domain-like"/>
    <property type="match status" value="1"/>
</dbReference>
<dbReference type="eggNOG" id="COG2203">
    <property type="taxonomic scope" value="Bacteria"/>
</dbReference>
<dbReference type="KEGG" id="fsy:FsymDg_3579"/>
<dbReference type="PROSITE" id="PS50883">
    <property type="entry name" value="EAL"/>
    <property type="match status" value="1"/>
</dbReference>
<dbReference type="SMART" id="SM00267">
    <property type="entry name" value="GGDEF"/>
    <property type="match status" value="1"/>
</dbReference>
<sequence length="884" mass="95063">MVTLRVRWLRCAVRGIARVLAADPLTAARPRTIRRQRALPAPRVPPAPGAVPPPAADGAARDILDRLPEIVFRTDAQGRWTYLNPAWTVVTGFEVEASLGKHFLDYVHPDERDHTVALFMAVVAGGADHCHHVTRYRTRGGSYRRVGIRASLLRGPDGQIVGNLGTIIDATRGHIDAETVGEHTALLELVSDGAPVDDLPMGILLVDRARRIRRASPVVDRLIDGRLRAGDPLDRLAGLLRPYAGATALEGEWGLVATALRTEQPQHAYLSLRLAAGPVVDGYARERALRVSVIPEVGESRDLLAVVLQDVTDLRQAERRQAAVARLGQRALVGTTVGSLRREAAEVVRDTLGVPYCEVLGPVAQHGSVIARVLAADSPVVVDHGVTPLGVPLPGASEVYGGVGRVAGVAARVGAAGRGFGLLVAYTTQPREFAADEADFVQSVANVLAAAIERHNAEQKVRRQALHDPLTGLANRILLHDRISGALGEIERDGGRLALLLMDLDRFKEINDTLGHNVGDDVLREVAVRLGRATRPSDTVARLGGDEFAILLPSTPGGAADALAVAGCIRAALAERIDVGSLPLHVDGSIGITLAPADGRDPGTLVRCADVAMYRAKQLSLGVAVYAPDADQNRRERLELLGGLRSAIAGGQLVLHYQPKVDLRTGRTTAVEALVRWQHPAHGLVEPGRFVPFAEQSNLVKPLTRRVLMLVLDQARSWWDAGRLLPVAVNVSARMLHDAELISTVRAELDRTGLPPRALELELTESAVMVNTRNAMSVITRLRGEGIRISVDDFGTGYSSLAYLRDLPVHDLKIDKSFVVNVAHRTKDFSIVRSIIDLAHNLDLRVVAEGIESSEVCSLLRDLGCDEGQGFYLGHPVPPADLAA</sequence>
<gene>
    <name evidence="4" type="ordered locus">FsymDg_3579</name>
</gene>
<dbReference type="GO" id="GO:0006355">
    <property type="term" value="P:regulation of DNA-templated transcription"/>
    <property type="evidence" value="ECO:0007669"/>
    <property type="project" value="InterPro"/>
</dbReference>
<dbReference type="InterPro" id="IPR001633">
    <property type="entry name" value="EAL_dom"/>
</dbReference>
<dbReference type="PROSITE" id="PS50887">
    <property type="entry name" value="GGDEF"/>
    <property type="match status" value="1"/>
</dbReference>
<dbReference type="InterPro" id="IPR035965">
    <property type="entry name" value="PAS-like_dom_sf"/>
</dbReference>
<dbReference type="eggNOG" id="COG5001">
    <property type="taxonomic scope" value="Bacteria"/>
</dbReference>
<dbReference type="HOGENOM" id="CLU_000445_70_20_11"/>
<dbReference type="Gene3D" id="3.30.450.20">
    <property type="entry name" value="PAS domain"/>
    <property type="match status" value="2"/>
</dbReference>
<dbReference type="InterPro" id="IPR000014">
    <property type="entry name" value="PAS"/>
</dbReference>
<dbReference type="InterPro" id="IPR052155">
    <property type="entry name" value="Biofilm_reg_signaling"/>
</dbReference>
<dbReference type="Pfam" id="PF00989">
    <property type="entry name" value="PAS"/>
    <property type="match status" value="1"/>
</dbReference>
<dbReference type="eggNOG" id="COG3829">
    <property type="taxonomic scope" value="Bacteria"/>
</dbReference>
<organism evidence="4 5">
    <name type="scientific">Candidatus Protofrankia datiscae</name>
    <dbReference type="NCBI Taxonomy" id="2716812"/>
    <lineage>
        <taxon>Bacteria</taxon>
        <taxon>Bacillati</taxon>
        <taxon>Actinomycetota</taxon>
        <taxon>Actinomycetes</taxon>
        <taxon>Frankiales</taxon>
        <taxon>Frankiaceae</taxon>
        <taxon>Protofrankia</taxon>
    </lineage>
</organism>
<dbReference type="InterPro" id="IPR035919">
    <property type="entry name" value="EAL_sf"/>
</dbReference>
<dbReference type="CDD" id="cd01948">
    <property type="entry name" value="EAL"/>
    <property type="match status" value="1"/>
</dbReference>
<dbReference type="EMBL" id="CP002801">
    <property type="protein sequence ID" value="AEH10858.1"/>
    <property type="molecule type" value="Genomic_DNA"/>
</dbReference>
<dbReference type="InterPro" id="IPR013767">
    <property type="entry name" value="PAS_fold"/>
</dbReference>
<dbReference type="AlphaFoldDB" id="F8B2H6"/>
<dbReference type="SUPFAM" id="SSF55073">
    <property type="entry name" value="Nucleotide cyclase"/>
    <property type="match status" value="1"/>
</dbReference>
<dbReference type="InterPro" id="IPR029016">
    <property type="entry name" value="GAF-like_dom_sf"/>
</dbReference>
<accession>F8B2H6</accession>
<dbReference type="Proteomes" id="UP000001549">
    <property type="component" value="Chromosome"/>
</dbReference>
<evidence type="ECO:0000259" key="2">
    <source>
        <dbReference type="PROSITE" id="PS50883"/>
    </source>
</evidence>
<dbReference type="NCBIfam" id="TIGR00229">
    <property type="entry name" value="sensory_box"/>
    <property type="match status" value="1"/>
</dbReference>
<dbReference type="InterPro" id="IPR029787">
    <property type="entry name" value="Nucleotide_cyclase"/>
</dbReference>
<dbReference type="PROSITE" id="PS50112">
    <property type="entry name" value="PAS"/>
    <property type="match status" value="1"/>
</dbReference>
<reference evidence="4 5" key="1">
    <citation type="submission" date="2011-05" db="EMBL/GenBank/DDBJ databases">
        <title>Complete sequence of chromosome of Frankia symbiont of Datisca glomerata.</title>
        <authorList>
            <consortium name="US DOE Joint Genome Institute"/>
            <person name="Lucas S."/>
            <person name="Han J."/>
            <person name="Lapidus A."/>
            <person name="Cheng J.-F."/>
            <person name="Goodwin L."/>
            <person name="Pitluck S."/>
            <person name="Peters L."/>
            <person name="Mikhailova N."/>
            <person name="Chertkov O."/>
            <person name="Teshima H."/>
            <person name="Han C."/>
            <person name="Tapia R."/>
            <person name="Land M."/>
            <person name="Hauser L."/>
            <person name="Kyrpides N."/>
            <person name="Ivanova N."/>
            <person name="Pagani I."/>
            <person name="Berry A."/>
            <person name="Pawlowski K."/>
            <person name="Persson T."/>
            <person name="Vanden Heuvel B."/>
            <person name="Benson D."/>
            <person name="Woyke T."/>
        </authorList>
    </citation>
    <scope>NUCLEOTIDE SEQUENCE [LARGE SCALE GENOMIC DNA]</scope>
    <source>
        <strain evidence="5">4085684</strain>
    </source>
</reference>
<feature type="domain" description="PAS" evidence="1">
    <location>
        <begin position="56"/>
        <end position="126"/>
    </location>
</feature>
<dbReference type="InterPro" id="IPR000160">
    <property type="entry name" value="GGDEF_dom"/>
</dbReference>
<evidence type="ECO:0000313" key="4">
    <source>
        <dbReference type="EMBL" id="AEH10858.1"/>
    </source>
</evidence>
<evidence type="ECO:0000259" key="1">
    <source>
        <dbReference type="PROSITE" id="PS50112"/>
    </source>
</evidence>
<dbReference type="InterPro" id="IPR043128">
    <property type="entry name" value="Rev_trsase/Diguanyl_cyclase"/>
</dbReference>
<evidence type="ECO:0000313" key="5">
    <source>
        <dbReference type="Proteomes" id="UP000001549"/>
    </source>
</evidence>
<dbReference type="CDD" id="cd01949">
    <property type="entry name" value="GGDEF"/>
    <property type="match status" value="1"/>
</dbReference>
<dbReference type="Gene3D" id="3.30.70.270">
    <property type="match status" value="1"/>
</dbReference>
<proteinExistence type="predicted"/>
<dbReference type="PANTHER" id="PTHR44757:SF2">
    <property type="entry name" value="BIOFILM ARCHITECTURE MAINTENANCE PROTEIN MBAA"/>
    <property type="match status" value="1"/>
</dbReference>
<dbReference type="SUPFAM" id="SSF55785">
    <property type="entry name" value="PYP-like sensor domain (PAS domain)"/>
    <property type="match status" value="1"/>
</dbReference>
<dbReference type="Pfam" id="PF00990">
    <property type="entry name" value="GGDEF"/>
    <property type="match status" value="1"/>
</dbReference>
<feature type="domain" description="GGDEF" evidence="3">
    <location>
        <begin position="495"/>
        <end position="630"/>
    </location>
</feature>
<dbReference type="SMART" id="SM00052">
    <property type="entry name" value="EAL"/>
    <property type="match status" value="1"/>
</dbReference>